<dbReference type="InterPro" id="IPR002734">
    <property type="entry name" value="RibDG_C"/>
</dbReference>
<organism evidence="2 3">
    <name type="scientific">Antrihabitans stalactiti</name>
    <dbReference type="NCBI Taxonomy" id="2584121"/>
    <lineage>
        <taxon>Bacteria</taxon>
        <taxon>Bacillati</taxon>
        <taxon>Actinomycetota</taxon>
        <taxon>Actinomycetes</taxon>
        <taxon>Mycobacteriales</taxon>
        <taxon>Nocardiaceae</taxon>
        <taxon>Antrihabitans</taxon>
    </lineage>
</organism>
<dbReference type="PANTHER" id="PTHR38011:SF2">
    <property type="entry name" value="BIFUNCTIONAL DEAMINASE-REDUCTASE DOMAIN PROTEIN"/>
    <property type="match status" value="1"/>
</dbReference>
<dbReference type="RefSeq" id="WP_169593054.1">
    <property type="nucleotide sequence ID" value="NZ_VCQU01000011.1"/>
</dbReference>
<reference evidence="2 3" key="1">
    <citation type="submission" date="2019-05" db="EMBL/GenBank/DDBJ databases">
        <authorList>
            <person name="Lee S.D."/>
        </authorList>
    </citation>
    <scope>NUCLEOTIDE SEQUENCE [LARGE SCALE GENOMIC DNA]</scope>
    <source>
        <strain evidence="2 3">YC2-7</strain>
    </source>
</reference>
<gene>
    <name evidence="2" type="ORF">FGL95_26405</name>
</gene>
<dbReference type="Proteomes" id="UP000535543">
    <property type="component" value="Unassembled WGS sequence"/>
</dbReference>
<feature type="domain" description="Bacterial bifunctional deaminase-reductase C-terminal" evidence="1">
    <location>
        <begin position="4"/>
        <end position="174"/>
    </location>
</feature>
<evidence type="ECO:0000313" key="3">
    <source>
        <dbReference type="Proteomes" id="UP000535543"/>
    </source>
</evidence>
<dbReference type="AlphaFoldDB" id="A0A848KKD8"/>
<dbReference type="InterPro" id="IPR024072">
    <property type="entry name" value="DHFR-like_dom_sf"/>
</dbReference>
<dbReference type="InterPro" id="IPR050765">
    <property type="entry name" value="Riboflavin_Biosynth_HTPR"/>
</dbReference>
<name>A0A848KKD8_9NOCA</name>
<reference evidence="2 3" key="2">
    <citation type="submission" date="2020-06" db="EMBL/GenBank/DDBJ databases">
        <title>Antribacter stalactiti gen. nov., sp. nov., a new member of the family Nacardiaceae isolated from a cave.</title>
        <authorList>
            <person name="Kim I.S."/>
        </authorList>
    </citation>
    <scope>NUCLEOTIDE SEQUENCE [LARGE SCALE GENOMIC DNA]</scope>
    <source>
        <strain evidence="2 3">YC2-7</strain>
    </source>
</reference>
<comment type="caution">
    <text evidence="2">The sequence shown here is derived from an EMBL/GenBank/DDBJ whole genome shotgun (WGS) entry which is preliminary data.</text>
</comment>
<dbReference type="EMBL" id="VCQU01000011">
    <property type="protein sequence ID" value="NMN98571.1"/>
    <property type="molecule type" value="Genomic_DNA"/>
</dbReference>
<evidence type="ECO:0000259" key="1">
    <source>
        <dbReference type="Pfam" id="PF01872"/>
    </source>
</evidence>
<protein>
    <submittedName>
        <fullName evidence="2">Deaminase</fullName>
    </submittedName>
</protein>
<keyword evidence="3" id="KW-1185">Reference proteome</keyword>
<dbReference type="GO" id="GO:0009231">
    <property type="term" value="P:riboflavin biosynthetic process"/>
    <property type="evidence" value="ECO:0007669"/>
    <property type="project" value="InterPro"/>
</dbReference>
<dbReference type="Pfam" id="PF01872">
    <property type="entry name" value="RibD_C"/>
    <property type="match status" value="1"/>
</dbReference>
<sequence>MATTLTVDLFISVDGWAGSDGLPGYFGYLGPELAEWIDTNSGAEQVSIMGRRTYEIMASLPEEHRDEGYEQLSRQPTVVFSRTLTQVDWPNATICRDDPADEIRRLKAEGDLPLRTIGSLSVAQQLLAAGVVDTLRLMTFPLLAGEAGREPAFANVASADLELVDHRVLDRRVLLLEYRPTGKDIPRA</sequence>
<accession>A0A848KKD8</accession>
<dbReference type="Gene3D" id="3.40.430.10">
    <property type="entry name" value="Dihydrofolate Reductase, subunit A"/>
    <property type="match status" value="1"/>
</dbReference>
<dbReference type="SUPFAM" id="SSF53597">
    <property type="entry name" value="Dihydrofolate reductase-like"/>
    <property type="match status" value="1"/>
</dbReference>
<proteinExistence type="predicted"/>
<dbReference type="GO" id="GO:0008703">
    <property type="term" value="F:5-amino-6-(5-phosphoribosylamino)uracil reductase activity"/>
    <property type="evidence" value="ECO:0007669"/>
    <property type="project" value="InterPro"/>
</dbReference>
<dbReference type="PANTHER" id="PTHR38011">
    <property type="entry name" value="DIHYDROFOLATE REDUCTASE FAMILY PROTEIN (AFU_ORTHOLOGUE AFUA_8G06820)"/>
    <property type="match status" value="1"/>
</dbReference>
<evidence type="ECO:0000313" key="2">
    <source>
        <dbReference type="EMBL" id="NMN98571.1"/>
    </source>
</evidence>